<evidence type="ECO:0000313" key="1">
    <source>
        <dbReference type="EMBL" id="CAI5771814.1"/>
    </source>
</evidence>
<feature type="non-terminal residue" evidence="1">
    <location>
        <position position="1"/>
    </location>
</feature>
<dbReference type="EMBL" id="OX395129">
    <property type="protein sequence ID" value="CAI5771814.1"/>
    <property type="molecule type" value="Genomic_DNA"/>
</dbReference>
<sequence>NFQRKEVSALMSLELIIRVTGTDSSLRYNLCESVSWQHKGKEGKNWYKGRHHARCGYRGRSSVKVVSRHCCAMVT</sequence>
<keyword evidence="2" id="KW-1185">Reference proteome</keyword>
<reference evidence="1" key="1">
    <citation type="submission" date="2022-12" db="EMBL/GenBank/DDBJ databases">
        <authorList>
            <person name="Alioto T."/>
            <person name="Alioto T."/>
            <person name="Gomez Garrido J."/>
        </authorList>
    </citation>
    <scope>NUCLEOTIDE SEQUENCE</scope>
</reference>
<protein>
    <submittedName>
        <fullName evidence="1">Uncharacterized protein</fullName>
    </submittedName>
</protein>
<organism evidence="1 2">
    <name type="scientific">Podarcis lilfordi</name>
    <name type="common">Lilford's wall lizard</name>
    <dbReference type="NCBI Taxonomy" id="74358"/>
    <lineage>
        <taxon>Eukaryota</taxon>
        <taxon>Metazoa</taxon>
        <taxon>Chordata</taxon>
        <taxon>Craniata</taxon>
        <taxon>Vertebrata</taxon>
        <taxon>Euteleostomi</taxon>
        <taxon>Lepidosauria</taxon>
        <taxon>Squamata</taxon>
        <taxon>Bifurcata</taxon>
        <taxon>Unidentata</taxon>
        <taxon>Episquamata</taxon>
        <taxon>Laterata</taxon>
        <taxon>Lacertibaenia</taxon>
        <taxon>Lacertidae</taxon>
        <taxon>Podarcis</taxon>
    </lineage>
</organism>
<dbReference type="AlphaFoldDB" id="A0AA35K6I3"/>
<name>A0AA35K6I3_9SAUR</name>
<gene>
    <name evidence="1" type="ORF">PODLI_1B002312</name>
</gene>
<proteinExistence type="predicted"/>
<dbReference type="Proteomes" id="UP001178461">
    <property type="component" value="Chromosome 4"/>
</dbReference>
<accession>A0AA35K6I3</accession>
<evidence type="ECO:0000313" key="2">
    <source>
        <dbReference type="Proteomes" id="UP001178461"/>
    </source>
</evidence>